<dbReference type="EMBL" id="JBHSHT010000001">
    <property type="protein sequence ID" value="MFC4822959.1"/>
    <property type="molecule type" value="Genomic_DNA"/>
</dbReference>
<name>A0ABD5PXI6_9EURY</name>
<keyword evidence="3" id="KW-1185">Reference proteome</keyword>
<dbReference type="GeneID" id="73045996"/>
<evidence type="ECO:0000313" key="2">
    <source>
        <dbReference type="EMBL" id="MFC4822959.1"/>
    </source>
</evidence>
<feature type="region of interest" description="Disordered" evidence="1">
    <location>
        <begin position="185"/>
        <end position="229"/>
    </location>
</feature>
<feature type="compositionally biased region" description="Acidic residues" evidence="1">
    <location>
        <begin position="201"/>
        <end position="210"/>
    </location>
</feature>
<protein>
    <recommendedName>
        <fullName evidence="4">DUF4129 domain-containing protein</fullName>
    </recommendedName>
</protein>
<dbReference type="AlphaFoldDB" id="A0ABD5PXI6"/>
<evidence type="ECO:0000256" key="1">
    <source>
        <dbReference type="SAM" id="MobiDB-lite"/>
    </source>
</evidence>
<gene>
    <name evidence="2" type="ORF">ACFO9K_01665</name>
</gene>
<organism evidence="2 3">
    <name type="scientific">Halorussus aquaticus</name>
    <dbReference type="NCBI Taxonomy" id="2953748"/>
    <lineage>
        <taxon>Archaea</taxon>
        <taxon>Methanobacteriati</taxon>
        <taxon>Methanobacteriota</taxon>
        <taxon>Stenosarchaea group</taxon>
        <taxon>Halobacteria</taxon>
        <taxon>Halobacteriales</taxon>
        <taxon>Haladaptataceae</taxon>
        <taxon>Halorussus</taxon>
    </lineage>
</organism>
<dbReference type="Pfam" id="PF23933">
    <property type="entry name" value="DUF7269"/>
    <property type="match status" value="1"/>
</dbReference>
<evidence type="ECO:0000313" key="3">
    <source>
        <dbReference type="Proteomes" id="UP001595945"/>
    </source>
</evidence>
<reference evidence="2 3" key="1">
    <citation type="journal article" date="2019" name="Int. J. Syst. Evol. Microbiol.">
        <title>The Global Catalogue of Microorganisms (GCM) 10K type strain sequencing project: providing services to taxonomists for standard genome sequencing and annotation.</title>
        <authorList>
            <consortium name="The Broad Institute Genomics Platform"/>
            <consortium name="The Broad Institute Genome Sequencing Center for Infectious Disease"/>
            <person name="Wu L."/>
            <person name="Ma J."/>
        </authorList>
    </citation>
    <scope>NUCLEOTIDE SEQUENCE [LARGE SCALE GENOMIC DNA]</scope>
    <source>
        <strain evidence="2 3">XZYJ18</strain>
    </source>
</reference>
<feature type="compositionally biased region" description="Basic and acidic residues" evidence="1">
    <location>
        <begin position="211"/>
        <end position="222"/>
    </location>
</feature>
<evidence type="ECO:0008006" key="4">
    <source>
        <dbReference type="Google" id="ProtNLM"/>
    </source>
</evidence>
<proteinExistence type="predicted"/>
<feature type="region of interest" description="Disordered" evidence="1">
    <location>
        <begin position="68"/>
        <end position="95"/>
    </location>
</feature>
<sequence length="229" mass="24083">MRARALGGLGALLTLAAAAVVVAPGLADPLSAAVGVLESRRPERLLLVLGSVVGAYAAWAARGGTAERPATDSASARFEGVGARPESVSATDRARTGEAFDRRVAAACDGDDRALRAVRTTLAETAAGAHARAADRTPERARRAVETGAWTDDPIAAAFLADESGPRFSLPARLRAWLDPAAERRRRVERTIDAVGRVFDREEEPENERDDGDRTDSERDAGGDGGESQ</sequence>
<accession>A0ABD5PXI6</accession>
<dbReference type="InterPro" id="IPR055693">
    <property type="entry name" value="DUF7269"/>
</dbReference>
<dbReference type="Proteomes" id="UP001595945">
    <property type="component" value="Unassembled WGS sequence"/>
</dbReference>
<dbReference type="RefSeq" id="WP_254267537.1">
    <property type="nucleotide sequence ID" value="NZ_CP100400.1"/>
</dbReference>
<comment type="caution">
    <text evidence="2">The sequence shown here is derived from an EMBL/GenBank/DDBJ whole genome shotgun (WGS) entry which is preliminary data.</text>
</comment>